<dbReference type="GO" id="GO:0005737">
    <property type="term" value="C:cytoplasm"/>
    <property type="evidence" value="ECO:0007669"/>
    <property type="project" value="UniProtKB-SubCell"/>
</dbReference>
<comment type="subunit">
    <text evidence="2 10">Homotetramer.</text>
</comment>
<feature type="binding site" evidence="10">
    <location>
        <position position="243"/>
    </location>
    <ligand>
        <name>L-citrulline</name>
        <dbReference type="ChEBI" id="CHEBI:57743"/>
    </ligand>
</feature>
<feature type="binding site" evidence="10">
    <location>
        <position position="101"/>
    </location>
    <ligand>
        <name>ATP</name>
        <dbReference type="ChEBI" id="CHEBI:30616"/>
    </ligand>
</feature>
<feature type="binding site" evidence="10">
    <location>
        <position position="111"/>
    </location>
    <ligand>
        <name>L-citrulline</name>
        <dbReference type="ChEBI" id="CHEBI:57743"/>
    </ligand>
</feature>
<comment type="pathway">
    <text evidence="1 10">Amino-acid biosynthesis; L-arginine biosynthesis; L-arginine from L-ornithine and carbamoyl phosphate: step 2/3.</text>
</comment>
<dbReference type="NCBIfam" id="TIGR00032">
    <property type="entry name" value="argG"/>
    <property type="match status" value="1"/>
</dbReference>
<evidence type="ECO:0000256" key="3">
    <source>
        <dbReference type="ARBA" id="ARBA00012286"/>
    </source>
</evidence>
<dbReference type="EMBL" id="BMMK01000025">
    <property type="protein sequence ID" value="GGM70753.1"/>
    <property type="molecule type" value="Genomic_DNA"/>
</dbReference>
<keyword evidence="14" id="KW-1185">Reference proteome</keyword>
<accession>A0A8J3FVQ8</accession>
<dbReference type="InterPro" id="IPR018223">
    <property type="entry name" value="Arginosuc_synth_CS"/>
</dbReference>
<keyword evidence="5 10" id="KW-0055">Arginine biosynthesis</keyword>
<dbReference type="AlphaFoldDB" id="A0A8J3FVQ8"/>
<comment type="caution">
    <text evidence="13">The sequence shown here is derived from an EMBL/GenBank/DDBJ whole genome shotgun (WGS) entry which is preliminary data.</text>
</comment>
<dbReference type="FunFam" id="3.40.50.620:FF:000038">
    <property type="entry name" value="Argininosuccinate synthase"/>
    <property type="match status" value="1"/>
</dbReference>
<evidence type="ECO:0000256" key="2">
    <source>
        <dbReference type="ARBA" id="ARBA00011881"/>
    </source>
</evidence>
<sequence>MAIGWIAQETGAEVIAVAVDVGQGGEDLDTIRKRALACGAVEAVVADARDEFAEQYCLPALQANALYMERYPVVSALSRPLIVKHLVSAAKEHGAGTVAHGCTGKGNDQVRFEVGIGALAPDLKVIAPVRDYAWTREKAIAWAEERNLPIDVSKKSPYSIDQNVWGRAVETGFLEDIWNAPTEDVYSYTRNPAEPRDPDELVLTFDRGVPVAIDGETVTVLQAIQELNRRAGAQGVGRLDLVEDRLVGIKSREVYEAPGAIALITAHQELENVTLERDLARFKRQVEQRWTELVYDGLWFSPLKDTLDTFVLDTQKHVSGDVRLVLHGGRAVVTGRRSEQSLYDFNLATYDEGDSFDQSLAKGFVQLWGLPSKIAAERDLRGN</sequence>
<dbReference type="Gene3D" id="3.40.50.620">
    <property type="entry name" value="HUPs"/>
    <property type="match status" value="1"/>
</dbReference>
<dbReference type="HAMAP" id="MF_00005">
    <property type="entry name" value="Arg_succ_synth_type1"/>
    <property type="match status" value="1"/>
</dbReference>
<keyword evidence="4 10" id="KW-0963">Cytoplasm</keyword>
<evidence type="ECO:0000259" key="12">
    <source>
        <dbReference type="Pfam" id="PF20979"/>
    </source>
</evidence>
<evidence type="ECO:0000313" key="14">
    <source>
        <dbReference type="Proteomes" id="UP000637578"/>
    </source>
</evidence>
<evidence type="ECO:0000256" key="7">
    <source>
        <dbReference type="ARBA" id="ARBA00022605"/>
    </source>
</evidence>
<dbReference type="Pfam" id="PF00764">
    <property type="entry name" value="Arginosuc_synth"/>
    <property type="match status" value="1"/>
</dbReference>
<comment type="similarity">
    <text evidence="10">Belongs to the argininosuccinate synthase family. Type 1 subfamily.</text>
</comment>
<dbReference type="SUPFAM" id="SSF69864">
    <property type="entry name" value="Argininosuccinate synthetase, C-terminal domain"/>
    <property type="match status" value="1"/>
</dbReference>
<dbReference type="CDD" id="cd01999">
    <property type="entry name" value="ASS"/>
    <property type="match status" value="1"/>
</dbReference>
<evidence type="ECO:0000256" key="9">
    <source>
        <dbReference type="ARBA" id="ARBA00022840"/>
    </source>
</evidence>
<dbReference type="GO" id="GO:0004055">
    <property type="term" value="F:argininosuccinate synthase activity"/>
    <property type="evidence" value="ECO:0007669"/>
    <property type="project" value="UniProtKB-UniRule"/>
</dbReference>
<comment type="subcellular location">
    <subcellularLocation>
        <location evidence="10">Cytoplasm</location>
    </subcellularLocation>
</comment>
<dbReference type="Gene3D" id="3.90.1260.10">
    <property type="entry name" value="Argininosuccinate synthetase, chain A, domain 2"/>
    <property type="match status" value="1"/>
</dbReference>
<dbReference type="InterPro" id="IPR024074">
    <property type="entry name" value="AS_cat/multimer_dom_body"/>
</dbReference>
<proteinExistence type="inferred from homology"/>
<name>A0A8J3FVQ8_9PSEU</name>
<feature type="binding site" evidence="10">
    <location>
        <position position="255"/>
    </location>
    <ligand>
        <name>L-citrulline</name>
        <dbReference type="ChEBI" id="CHEBI:57743"/>
    </ligand>
</feature>
<gene>
    <name evidence="10 13" type="primary">argG</name>
    <name evidence="13" type="ORF">GCM10012275_46490</name>
</gene>
<feature type="binding site" evidence="10">
    <location>
        <position position="103"/>
    </location>
    <ligand>
        <name>L-aspartate</name>
        <dbReference type="ChEBI" id="CHEBI:29991"/>
    </ligand>
</feature>
<organism evidence="13 14">
    <name type="scientific">Longimycelium tulufanense</name>
    <dbReference type="NCBI Taxonomy" id="907463"/>
    <lineage>
        <taxon>Bacteria</taxon>
        <taxon>Bacillati</taxon>
        <taxon>Actinomycetota</taxon>
        <taxon>Actinomycetes</taxon>
        <taxon>Pseudonocardiales</taxon>
        <taxon>Pseudonocardiaceae</taxon>
        <taxon>Longimycelium</taxon>
    </lineage>
</organism>
<feature type="binding site" evidence="10">
    <location>
        <position position="159"/>
    </location>
    <ligand>
        <name>L-citrulline</name>
        <dbReference type="ChEBI" id="CHEBI:57743"/>
    </ligand>
</feature>
<feature type="binding site" evidence="10">
    <location>
        <position position="71"/>
    </location>
    <ligand>
        <name>L-citrulline</name>
        <dbReference type="ChEBI" id="CHEBI:57743"/>
    </ligand>
</feature>
<keyword evidence="8 10" id="KW-0547">Nucleotide-binding</keyword>
<dbReference type="InterPro" id="IPR048268">
    <property type="entry name" value="Arginosuc_syn_C"/>
</dbReference>
<evidence type="ECO:0000256" key="4">
    <source>
        <dbReference type="ARBA" id="ARBA00022490"/>
    </source>
</evidence>
<dbReference type="FunFam" id="3.90.1260.10:FF:000007">
    <property type="entry name" value="Argininosuccinate synthase"/>
    <property type="match status" value="1"/>
</dbReference>
<dbReference type="GO" id="GO:0005524">
    <property type="term" value="F:ATP binding"/>
    <property type="evidence" value="ECO:0007669"/>
    <property type="project" value="UniProtKB-UniRule"/>
</dbReference>
<evidence type="ECO:0000256" key="10">
    <source>
        <dbReference type="HAMAP-Rule" id="MF_00005"/>
    </source>
</evidence>
<dbReference type="Proteomes" id="UP000637578">
    <property type="component" value="Unassembled WGS sequence"/>
</dbReference>
<comment type="catalytic activity">
    <reaction evidence="10">
        <text>L-citrulline + L-aspartate + ATP = 2-(N(omega)-L-arginino)succinate + AMP + diphosphate + H(+)</text>
        <dbReference type="Rhea" id="RHEA:10932"/>
        <dbReference type="ChEBI" id="CHEBI:15378"/>
        <dbReference type="ChEBI" id="CHEBI:29991"/>
        <dbReference type="ChEBI" id="CHEBI:30616"/>
        <dbReference type="ChEBI" id="CHEBI:33019"/>
        <dbReference type="ChEBI" id="CHEBI:57472"/>
        <dbReference type="ChEBI" id="CHEBI:57743"/>
        <dbReference type="ChEBI" id="CHEBI:456215"/>
        <dbReference type="EC" id="6.3.4.5"/>
    </reaction>
</comment>
<evidence type="ECO:0000256" key="6">
    <source>
        <dbReference type="ARBA" id="ARBA00022598"/>
    </source>
</evidence>
<dbReference type="GO" id="GO:0000053">
    <property type="term" value="P:argininosuccinate metabolic process"/>
    <property type="evidence" value="ECO:0007669"/>
    <property type="project" value="TreeGrafter"/>
</dbReference>
<dbReference type="InterPro" id="IPR048267">
    <property type="entry name" value="Arginosuc_syn_N"/>
</dbReference>
<dbReference type="UniPathway" id="UPA00068">
    <property type="reaction ID" value="UER00113"/>
</dbReference>
<feature type="domain" description="Arginosuccinate synthase-like N-terminal" evidence="11">
    <location>
        <begin position="2"/>
        <end position="149"/>
    </location>
</feature>
<keyword evidence="9 10" id="KW-0067">ATP-binding</keyword>
<dbReference type="SUPFAM" id="SSF52402">
    <property type="entry name" value="Adenine nucleotide alpha hydrolases-like"/>
    <property type="match status" value="1"/>
</dbReference>
<protein>
    <recommendedName>
        <fullName evidence="3 10">Argininosuccinate synthase</fullName>
        <ecNumber evidence="3 10">6.3.4.5</ecNumber>
    </recommendedName>
    <alternativeName>
        <fullName evidence="10">Citrulline--aspartate ligase</fullName>
    </alternativeName>
</protein>
<dbReference type="PANTHER" id="PTHR11587">
    <property type="entry name" value="ARGININOSUCCINATE SYNTHASE"/>
    <property type="match status" value="1"/>
</dbReference>
<dbReference type="GO" id="GO:0006526">
    <property type="term" value="P:L-arginine biosynthetic process"/>
    <property type="evidence" value="ECO:0007669"/>
    <property type="project" value="UniProtKB-UniRule"/>
</dbReference>
<reference evidence="13" key="2">
    <citation type="submission" date="2020-09" db="EMBL/GenBank/DDBJ databases">
        <authorList>
            <person name="Sun Q."/>
            <person name="Zhou Y."/>
        </authorList>
    </citation>
    <scope>NUCLEOTIDE SEQUENCE</scope>
    <source>
        <strain evidence="13">CGMCC 4.5737</strain>
    </source>
</reference>
<dbReference type="InterPro" id="IPR023434">
    <property type="entry name" value="Arginosuc_synth_type_1_subfam"/>
</dbReference>
<dbReference type="GO" id="GO:0000050">
    <property type="term" value="P:urea cycle"/>
    <property type="evidence" value="ECO:0007669"/>
    <property type="project" value="TreeGrafter"/>
</dbReference>
<evidence type="ECO:0000256" key="1">
    <source>
        <dbReference type="ARBA" id="ARBA00004967"/>
    </source>
</evidence>
<dbReference type="PROSITE" id="PS00565">
    <property type="entry name" value="ARGININOSUCCIN_SYN_2"/>
    <property type="match status" value="1"/>
</dbReference>
<evidence type="ECO:0000256" key="5">
    <source>
        <dbReference type="ARBA" id="ARBA00022571"/>
    </source>
</evidence>
<feature type="domain" description="Arginosuccinate synthase C-terminal" evidence="12">
    <location>
        <begin position="158"/>
        <end position="374"/>
    </location>
</feature>
<reference evidence="13" key="1">
    <citation type="journal article" date="2014" name="Int. J. Syst. Evol. Microbiol.">
        <title>Complete genome sequence of Corynebacterium casei LMG S-19264T (=DSM 44701T), isolated from a smear-ripened cheese.</title>
        <authorList>
            <consortium name="US DOE Joint Genome Institute (JGI-PGF)"/>
            <person name="Walter F."/>
            <person name="Albersmeier A."/>
            <person name="Kalinowski J."/>
            <person name="Ruckert C."/>
        </authorList>
    </citation>
    <scope>NUCLEOTIDE SEQUENCE</scope>
    <source>
        <strain evidence="13">CGMCC 4.5737</strain>
    </source>
</reference>
<dbReference type="PANTHER" id="PTHR11587:SF2">
    <property type="entry name" value="ARGININOSUCCINATE SYNTHASE"/>
    <property type="match status" value="1"/>
</dbReference>
<evidence type="ECO:0000313" key="13">
    <source>
        <dbReference type="EMBL" id="GGM70753.1"/>
    </source>
</evidence>
<dbReference type="InterPro" id="IPR001518">
    <property type="entry name" value="Arginosuc_synth"/>
</dbReference>
<comment type="caution">
    <text evidence="10">Lacks conserved residue(s) required for the propagation of feature annotation.</text>
</comment>
<feature type="binding site" evidence="10">
    <location>
        <position position="108"/>
    </location>
    <ligand>
        <name>L-aspartate</name>
        <dbReference type="ChEBI" id="CHEBI:29991"/>
    </ligand>
</feature>
<dbReference type="EC" id="6.3.4.5" evidence="3 10"/>
<dbReference type="Pfam" id="PF20979">
    <property type="entry name" value="Arginosuc_syn_C"/>
    <property type="match status" value="1"/>
</dbReference>
<evidence type="ECO:0000256" key="8">
    <source>
        <dbReference type="ARBA" id="ARBA00022741"/>
    </source>
</evidence>
<dbReference type="Gene3D" id="1.20.5.470">
    <property type="entry name" value="Single helix bin"/>
    <property type="match status" value="1"/>
</dbReference>
<feature type="binding site" evidence="10">
    <location>
        <position position="107"/>
    </location>
    <ligand>
        <name>L-aspartate</name>
        <dbReference type="ChEBI" id="CHEBI:29991"/>
    </ligand>
</feature>
<dbReference type="NCBIfam" id="NF001770">
    <property type="entry name" value="PRK00509.1"/>
    <property type="match status" value="1"/>
</dbReference>
<keyword evidence="6 10" id="KW-0436">Ligase</keyword>
<keyword evidence="7 10" id="KW-0028">Amino-acid biosynthesis</keyword>
<evidence type="ECO:0000259" key="11">
    <source>
        <dbReference type="Pfam" id="PF00764"/>
    </source>
</evidence>
<dbReference type="InterPro" id="IPR014729">
    <property type="entry name" value="Rossmann-like_a/b/a_fold"/>
</dbReference>
<feature type="binding site" evidence="10">
    <location>
        <position position="107"/>
    </location>
    <ligand>
        <name>L-citrulline</name>
        <dbReference type="ChEBI" id="CHEBI:57743"/>
    </ligand>
</feature>